<proteinExistence type="predicted"/>
<dbReference type="Proteomes" id="UP001055811">
    <property type="component" value="Linkage Group LG06"/>
</dbReference>
<keyword evidence="2" id="KW-1185">Reference proteome</keyword>
<reference evidence="2" key="1">
    <citation type="journal article" date="2022" name="Mol. Ecol. Resour.">
        <title>The genomes of chicory, endive, great burdock and yacon provide insights into Asteraceae palaeo-polyploidization history and plant inulin production.</title>
        <authorList>
            <person name="Fan W."/>
            <person name="Wang S."/>
            <person name="Wang H."/>
            <person name="Wang A."/>
            <person name="Jiang F."/>
            <person name="Liu H."/>
            <person name="Zhao H."/>
            <person name="Xu D."/>
            <person name="Zhang Y."/>
        </authorList>
    </citation>
    <scope>NUCLEOTIDE SEQUENCE [LARGE SCALE GENOMIC DNA]</scope>
    <source>
        <strain evidence="2">cv. Punajuju</strain>
    </source>
</reference>
<reference evidence="1 2" key="2">
    <citation type="journal article" date="2022" name="Mol. Ecol. Resour.">
        <title>The genomes of chicory, endive, great burdock and yacon provide insights into Asteraceae paleo-polyploidization history and plant inulin production.</title>
        <authorList>
            <person name="Fan W."/>
            <person name="Wang S."/>
            <person name="Wang H."/>
            <person name="Wang A."/>
            <person name="Jiang F."/>
            <person name="Liu H."/>
            <person name="Zhao H."/>
            <person name="Xu D."/>
            <person name="Zhang Y."/>
        </authorList>
    </citation>
    <scope>NUCLEOTIDE SEQUENCE [LARGE SCALE GENOMIC DNA]</scope>
    <source>
        <strain evidence="2">cv. Punajuju</strain>
        <tissue evidence="1">Leaves</tissue>
    </source>
</reference>
<comment type="caution">
    <text evidence="1">The sequence shown here is derived from an EMBL/GenBank/DDBJ whole genome shotgun (WGS) entry which is preliminary data.</text>
</comment>
<evidence type="ECO:0000313" key="1">
    <source>
        <dbReference type="EMBL" id="KAI3724383.1"/>
    </source>
</evidence>
<sequence>MGGRRLFARVARFSREGKKHGTAPNQGNGFFDRQKGVRVPSVSFLDVVKRGVRDQEEKTEKTKQEEKELIKSEREHVGVQVKPRVISLSSCDTQERIEVLRGKLIGEVKCFSFLDCIANLCLCEGFGGGVVKYLGGAWVLLDVKGDEEEEVDGRIFSPSSCLKGSDVATSEGEDVEEDEEEMSDSEEDDLAEQPDKDESEWDTDLEVEEYSGEVEEYSGETLVKNPSNQETREGENPRCLSDRDEYSIIPDTVLEEAFKAPSAGKEEKRGNIVMVDEVFEVNHSPTTPKKPKGNPTTPKNPKGNDKDAEFRSYACNKDEPQ</sequence>
<evidence type="ECO:0000313" key="2">
    <source>
        <dbReference type="Proteomes" id="UP001055811"/>
    </source>
</evidence>
<accession>A0ACB9BQW6</accession>
<protein>
    <submittedName>
        <fullName evidence="1">Uncharacterized protein</fullName>
    </submittedName>
</protein>
<name>A0ACB9BQW6_CICIN</name>
<gene>
    <name evidence="1" type="ORF">L2E82_36157</name>
</gene>
<dbReference type="EMBL" id="CM042014">
    <property type="protein sequence ID" value="KAI3724383.1"/>
    <property type="molecule type" value="Genomic_DNA"/>
</dbReference>
<organism evidence="1 2">
    <name type="scientific">Cichorium intybus</name>
    <name type="common">Chicory</name>
    <dbReference type="NCBI Taxonomy" id="13427"/>
    <lineage>
        <taxon>Eukaryota</taxon>
        <taxon>Viridiplantae</taxon>
        <taxon>Streptophyta</taxon>
        <taxon>Embryophyta</taxon>
        <taxon>Tracheophyta</taxon>
        <taxon>Spermatophyta</taxon>
        <taxon>Magnoliopsida</taxon>
        <taxon>eudicotyledons</taxon>
        <taxon>Gunneridae</taxon>
        <taxon>Pentapetalae</taxon>
        <taxon>asterids</taxon>
        <taxon>campanulids</taxon>
        <taxon>Asterales</taxon>
        <taxon>Asteraceae</taxon>
        <taxon>Cichorioideae</taxon>
        <taxon>Cichorieae</taxon>
        <taxon>Cichoriinae</taxon>
        <taxon>Cichorium</taxon>
    </lineage>
</organism>